<evidence type="ECO:0000256" key="11">
    <source>
        <dbReference type="PIRSR" id="PIRSR640198-3"/>
    </source>
</evidence>
<evidence type="ECO:0000256" key="2">
    <source>
        <dbReference type="ARBA" id="ARBA00022692"/>
    </source>
</evidence>
<gene>
    <name evidence="15" type="ORF">DC041_0007415</name>
</gene>
<dbReference type="Proteomes" id="UP000290809">
    <property type="component" value="Unassembled WGS sequence"/>
</dbReference>
<keyword evidence="2" id="KW-0812">Transmembrane</keyword>
<evidence type="ECO:0000313" key="16">
    <source>
        <dbReference type="Proteomes" id="UP000290809"/>
    </source>
</evidence>
<dbReference type="PANTHER" id="PTHR13504">
    <property type="entry name" value="FIDO DOMAIN-CONTAINING PROTEIN DDB_G0283145"/>
    <property type="match status" value="1"/>
</dbReference>
<evidence type="ECO:0000256" key="13">
    <source>
        <dbReference type="SAM" id="MobiDB-lite"/>
    </source>
</evidence>
<dbReference type="Gene3D" id="1.10.3290.10">
    <property type="entry name" value="Fido-like domain"/>
    <property type="match status" value="1"/>
</dbReference>
<evidence type="ECO:0000256" key="4">
    <source>
        <dbReference type="ARBA" id="ARBA00022741"/>
    </source>
</evidence>
<dbReference type="PANTHER" id="PTHR13504:SF34">
    <property type="entry name" value="PROTEIN ADENYLYLTRANSFERASE FICD"/>
    <property type="match status" value="1"/>
</dbReference>
<dbReference type="SUPFAM" id="SSF140931">
    <property type="entry name" value="Fic-like"/>
    <property type="match status" value="1"/>
</dbReference>
<feature type="domain" description="Fido" evidence="14">
    <location>
        <begin position="306"/>
        <end position="441"/>
    </location>
</feature>
<dbReference type="EMBL" id="QMKO01001668">
    <property type="protein sequence ID" value="RTG87534.1"/>
    <property type="molecule type" value="Genomic_DNA"/>
</dbReference>
<dbReference type="InterPro" id="IPR003812">
    <property type="entry name" value="Fido"/>
</dbReference>
<evidence type="ECO:0000256" key="3">
    <source>
        <dbReference type="ARBA" id="ARBA00022737"/>
    </source>
</evidence>
<evidence type="ECO:0000313" key="15">
    <source>
        <dbReference type="EMBL" id="RTG87534.1"/>
    </source>
</evidence>
<dbReference type="InterPro" id="IPR029157">
    <property type="entry name" value="CEP44_CC"/>
</dbReference>
<dbReference type="AlphaFoldDB" id="A0A430QIM7"/>
<dbReference type="PROSITE" id="PS51459">
    <property type="entry name" value="FIDO"/>
    <property type="match status" value="1"/>
</dbReference>
<evidence type="ECO:0000256" key="12">
    <source>
        <dbReference type="PIRSR" id="PIRSR640198-4"/>
    </source>
</evidence>
<keyword evidence="5" id="KW-0802">TPR repeat</keyword>
<keyword evidence="6 10" id="KW-0067">ATP-binding</keyword>
<evidence type="ECO:0000256" key="6">
    <source>
        <dbReference type="ARBA" id="ARBA00022840"/>
    </source>
</evidence>
<feature type="glycosylation site" description="N-linked (GlcNAc...) asparagine" evidence="12">
    <location>
        <position position="295"/>
    </location>
</feature>
<feature type="compositionally biased region" description="Basic and acidic residues" evidence="13">
    <location>
        <begin position="773"/>
        <end position="784"/>
    </location>
</feature>
<sequence length="1182" mass="134198">MLCCSRHNFLSGSSLKRKLVERLGFLDSINGTQTFCSRRHSNSSKALSVTGRRIPNLQTKLLKISEFLTILNALFLAITPFEFWNSLLGCLLTLHKKLNVTKLYESSTIYHLIFRLDDIRKAGKIFFLTSEPKYQDSGGEYIYRRLVRDIIYTYKKARSEFNLPPLMRTRVVPSESEKAEALQSLRAASLQQATGHFAKAKKLLEHAFKLDPDNIDVLIALVRQFYHIPEGDPGLRRAKVEHYFKHVYHSNAIEGNTLTLAQTRSILETRLAVGGKSLLEQNEVLGMDSALRYINNTLLRGDLTAITLDNILELHRRLLSFVDLREAGRLRRSQVYIADHQPPPPSSVPDLMSELISWLSSDEIADMHPIELAALTHWKLVFIHPFYDGNGRTARLLMNLILMRSGLPPAIIKIEDRFTYYELLKTANDGDVRPFIRFIATCTERTLDEYLEAAVLNHQTKSDRVTRIPIESVLNDDKESSSVTSAVHKSKSVSSSSSAYNVQYSPPRLQQPRAIHPYPSRLTSFADPEDSTIQIALPPNIIYAGGSIENLRRQLRSIRFSYDVNFQGMVLGQSSAFVEFYRRLLCDYNAKVTSYLVELGFGMLGTTDSRFMEVLYRILRDVFSYRPSITMAQFFVTGFAERKIEMATTVALHIGSLIKHQDKNRIHSNYYHHQRQHESRHHNDQLKANSNTQIPLVLPGVSLHRSIERNVEKSLVPSNDNSNNNDDNTELCRKFVHSSGKSPVLYNDLSNEINCTVLNGNKTVQSRNCSQEPHNRGNDRNVNGKEAKFYGTKTLNTDLNSRDQHNKFKNEYAQYKHIYHAHHPFDNNNPRRSYTSHTLYENCTKLSDHKLTASTTGSVSTVTATSMVPIKSLDAPNNSKQRSIENYCTSSSFKDHNNNTNEHLLFSSNDLPPVVDHQDNQSSLMNHEDLRNIMNSLFQLTGKVNGMLTRINKLESRLTNVETDCSFNHRSRTYSGNTVGSNQPLTDSIDIYGSRNIANPTSLPHVVTGKYSNYLPINSTNSLVTSNSGSSTLDTFNETKCTIGTKTNTTTNAVMSSLPVTTATTTTNSYDVKSYADRYIPSYNNKLSESFLSKPKYLTSTKLNLQDNNDYHYSVASNQAIMDKTESQNVKISINDNHQSIKNVPNTFNSFHDSYKYNENCYDLSSRFMSFKKITVSLEIFT</sequence>
<feature type="active site" evidence="9">
    <location>
        <position position="384"/>
    </location>
</feature>
<evidence type="ECO:0000256" key="1">
    <source>
        <dbReference type="ARBA" id="ARBA00004167"/>
    </source>
</evidence>
<protein>
    <recommendedName>
        <fullName evidence="14">Fido domain-containing protein</fullName>
    </recommendedName>
</protein>
<comment type="subcellular location">
    <subcellularLocation>
        <location evidence="1">Membrane</location>
        <topology evidence="1">Single-pass membrane protein</topology>
    </subcellularLocation>
</comment>
<dbReference type="GO" id="GO:0016020">
    <property type="term" value="C:membrane"/>
    <property type="evidence" value="ECO:0007669"/>
    <property type="project" value="UniProtKB-SubCell"/>
</dbReference>
<proteinExistence type="predicted"/>
<keyword evidence="3" id="KW-0677">Repeat</keyword>
<dbReference type="InterPro" id="IPR040198">
    <property type="entry name" value="Fido_containing"/>
</dbReference>
<comment type="caution">
    <text evidence="15">The sequence shown here is derived from an EMBL/GenBank/DDBJ whole genome shotgun (WGS) entry which is preliminary data.</text>
</comment>
<evidence type="ECO:0000256" key="9">
    <source>
        <dbReference type="PIRSR" id="PIRSR640198-1"/>
    </source>
</evidence>
<dbReference type="GO" id="GO:0005524">
    <property type="term" value="F:ATP binding"/>
    <property type="evidence" value="ECO:0007669"/>
    <property type="project" value="UniProtKB-KW"/>
</dbReference>
<feature type="site" description="Important for autoinhibition of adenylyltransferase activity" evidence="11">
    <location>
        <position position="254"/>
    </location>
</feature>
<feature type="binding site" evidence="10">
    <location>
        <begin position="420"/>
        <end position="421"/>
    </location>
    <ligand>
        <name>ATP</name>
        <dbReference type="ChEBI" id="CHEBI:30616"/>
    </ligand>
</feature>
<name>A0A430QIM7_SCHBO</name>
<dbReference type="InterPro" id="IPR036597">
    <property type="entry name" value="Fido-like_dom_sf"/>
</dbReference>
<evidence type="ECO:0000256" key="5">
    <source>
        <dbReference type="ARBA" id="ARBA00022803"/>
    </source>
</evidence>
<evidence type="ECO:0000259" key="14">
    <source>
        <dbReference type="PROSITE" id="PS51459"/>
    </source>
</evidence>
<feature type="region of interest" description="Disordered" evidence="13">
    <location>
        <begin position="765"/>
        <end position="784"/>
    </location>
</feature>
<keyword evidence="7" id="KW-1133">Transmembrane helix</keyword>
<dbReference type="Pfam" id="PF02661">
    <property type="entry name" value="Fic"/>
    <property type="match status" value="1"/>
</dbReference>
<keyword evidence="8" id="KW-0472">Membrane</keyword>
<organism evidence="15 16">
    <name type="scientific">Schistosoma bovis</name>
    <name type="common">Blood fluke</name>
    <dbReference type="NCBI Taxonomy" id="6184"/>
    <lineage>
        <taxon>Eukaryota</taxon>
        <taxon>Metazoa</taxon>
        <taxon>Spiralia</taxon>
        <taxon>Lophotrochozoa</taxon>
        <taxon>Platyhelminthes</taxon>
        <taxon>Trematoda</taxon>
        <taxon>Digenea</taxon>
        <taxon>Strigeidida</taxon>
        <taxon>Schistosomatoidea</taxon>
        <taxon>Schistosomatidae</taxon>
        <taxon>Schistosoma</taxon>
    </lineage>
</organism>
<keyword evidence="16" id="KW-1185">Reference proteome</keyword>
<evidence type="ECO:0000256" key="10">
    <source>
        <dbReference type="PIRSR" id="PIRSR640198-2"/>
    </source>
</evidence>
<accession>A0A430QIM7</accession>
<dbReference type="Pfam" id="PF15007">
    <property type="entry name" value="CEP44"/>
    <property type="match status" value="1"/>
</dbReference>
<evidence type="ECO:0000256" key="7">
    <source>
        <dbReference type="ARBA" id="ARBA00022989"/>
    </source>
</evidence>
<feature type="binding site" evidence="10">
    <location>
        <begin position="388"/>
        <end position="395"/>
    </location>
    <ligand>
        <name>ATP</name>
        <dbReference type="ChEBI" id="CHEBI:30616"/>
    </ligand>
</feature>
<keyword evidence="4 10" id="KW-0547">Nucleotide-binding</keyword>
<dbReference type="STRING" id="6184.A0A430QIM7"/>
<reference evidence="15 16" key="1">
    <citation type="journal article" date="2019" name="PLoS Pathog.">
        <title>Genome sequence of the bovine parasite Schistosoma bovis Tanzania.</title>
        <authorList>
            <person name="Oey H."/>
            <person name="Zakrzewski M."/>
            <person name="Gobert G."/>
            <person name="Gravermann K."/>
            <person name="Stoye J."/>
            <person name="Jones M."/>
            <person name="Mcmanus D."/>
            <person name="Krause L."/>
        </authorList>
    </citation>
    <scope>NUCLEOTIDE SEQUENCE [LARGE SCALE GENOMIC DNA]</scope>
    <source>
        <strain evidence="15 16">TAN1997</strain>
    </source>
</reference>
<feature type="binding site" evidence="10">
    <location>
        <position position="428"/>
    </location>
    <ligand>
        <name>ATP</name>
        <dbReference type="ChEBI" id="CHEBI:30616"/>
    </ligand>
</feature>
<evidence type="ECO:0000256" key="8">
    <source>
        <dbReference type="ARBA" id="ARBA00023136"/>
    </source>
</evidence>